<dbReference type="EMBL" id="ML977318">
    <property type="protein sequence ID" value="KAF2118047.1"/>
    <property type="molecule type" value="Genomic_DNA"/>
</dbReference>
<dbReference type="Proteomes" id="UP000799770">
    <property type="component" value="Unassembled WGS sequence"/>
</dbReference>
<dbReference type="Pfam" id="PF00069">
    <property type="entry name" value="Pkinase"/>
    <property type="match status" value="1"/>
</dbReference>
<evidence type="ECO:0000313" key="3">
    <source>
        <dbReference type="Proteomes" id="UP000799770"/>
    </source>
</evidence>
<protein>
    <submittedName>
        <fullName evidence="2">Kinase-like domain-containing protein</fullName>
    </submittedName>
</protein>
<dbReference type="PANTHER" id="PTHR24359:SF1">
    <property type="entry name" value="INHIBITOR OF NUCLEAR FACTOR KAPPA-B KINASE EPSILON SUBUNIT HOMOLOG 1-RELATED"/>
    <property type="match status" value="1"/>
</dbReference>
<evidence type="ECO:0000313" key="2">
    <source>
        <dbReference type="EMBL" id="KAF2118047.1"/>
    </source>
</evidence>
<dbReference type="InterPro" id="IPR000719">
    <property type="entry name" value="Prot_kinase_dom"/>
</dbReference>
<dbReference type="AlphaFoldDB" id="A0A6A5ZH08"/>
<gene>
    <name evidence="2" type="ORF">BDV96DRAFT_407846</name>
</gene>
<feature type="domain" description="Protein kinase" evidence="1">
    <location>
        <begin position="150"/>
        <end position="457"/>
    </location>
</feature>
<dbReference type="PANTHER" id="PTHR24359">
    <property type="entry name" value="SERINE/THREONINE-PROTEIN KINASE SBK1"/>
    <property type="match status" value="1"/>
</dbReference>
<keyword evidence="3" id="KW-1185">Reference proteome</keyword>
<dbReference type="InterPro" id="IPR011009">
    <property type="entry name" value="Kinase-like_dom_sf"/>
</dbReference>
<keyword evidence="2" id="KW-0808">Transferase</keyword>
<dbReference type="OrthoDB" id="4062651at2759"/>
<reference evidence="2" key="1">
    <citation type="journal article" date="2020" name="Stud. Mycol.">
        <title>101 Dothideomycetes genomes: a test case for predicting lifestyles and emergence of pathogens.</title>
        <authorList>
            <person name="Haridas S."/>
            <person name="Albert R."/>
            <person name="Binder M."/>
            <person name="Bloem J."/>
            <person name="Labutti K."/>
            <person name="Salamov A."/>
            <person name="Andreopoulos B."/>
            <person name="Baker S."/>
            <person name="Barry K."/>
            <person name="Bills G."/>
            <person name="Bluhm B."/>
            <person name="Cannon C."/>
            <person name="Castanera R."/>
            <person name="Culley D."/>
            <person name="Daum C."/>
            <person name="Ezra D."/>
            <person name="Gonzalez J."/>
            <person name="Henrissat B."/>
            <person name="Kuo A."/>
            <person name="Liang C."/>
            <person name="Lipzen A."/>
            <person name="Lutzoni F."/>
            <person name="Magnuson J."/>
            <person name="Mondo S."/>
            <person name="Nolan M."/>
            <person name="Ohm R."/>
            <person name="Pangilinan J."/>
            <person name="Park H.-J."/>
            <person name="Ramirez L."/>
            <person name="Alfaro M."/>
            <person name="Sun H."/>
            <person name="Tritt A."/>
            <person name="Yoshinaga Y."/>
            <person name="Zwiers L.-H."/>
            <person name="Turgeon B."/>
            <person name="Goodwin S."/>
            <person name="Spatafora J."/>
            <person name="Crous P."/>
            <person name="Grigoriev I."/>
        </authorList>
    </citation>
    <scope>NUCLEOTIDE SEQUENCE</scope>
    <source>
        <strain evidence="2">CBS 627.86</strain>
    </source>
</reference>
<proteinExistence type="predicted"/>
<dbReference type="PROSITE" id="PS50011">
    <property type="entry name" value="PROTEIN_KINASE_DOM"/>
    <property type="match status" value="1"/>
</dbReference>
<name>A0A6A5ZH08_9PLEO</name>
<dbReference type="GO" id="GO:0005524">
    <property type="term" value="F:ATP binding"/>
    <property type="evidence" value="ECO:0007669"/>
    <property type="project" value="InterPro"/>
</dbReference>
<dbReference type="Gene3D" id="1.10.510.10">
    <property type="entry name" value="Transferase(Phosphotransferase) domain 1"/>
    <property type="match status" value="1"/>
</dbReference>
<accession>A0A6A5ZH08</accession>
<dbReference type="SUPFAM" id="SSF56112">
    <property type="entry name" value="Protein kinase-like (PK-like)"/>
    <property type="match status" value="1"/>
</dbReference>
<dbReference type="GO" id="GO:0004674">
    <property type="term" value="F:protein serine/threonine kinase activity"/>
    <property type="evidence" value="ECO:0007669"/>
    <property type="project" value="TreeGrafter"/>
</dbReference>
<keyword evidence="2" id="KW-0418">Kinase</keyword>
<sequence>MTSHQAPSHSTLQFLRQEIKRARRKNDRDQDFVDIPSVQPLFTEAAIHQALGECGFLPNHRAIFTPRIQRECFPLFALLVYLEEAWLIKVFLEKDVVALPVEEGRFPYKAELRDGFKNVFLDEQWAFKPHFFHLGRFSRIHRHAIIPIIEKERLNEKDGSFGAISRIAIASSFHDTPHSQETIVARFIRKKIKPREGAEFNFEKERDYLGLLGEVQNPNIVKLLYSYTYRDQNYLIFPQASMDLGEFLRNTEQFGRFAKASTLYTALQGLTSALDDVHNLNLPDKFNGSDFCRIGYHHDIRPANVLVTPDSFLLADFGLSNMKDPAEQKSETEWKFGKGDYFAPECYKGHLAHGDVGRAIDIWALGCMLLEICTYMEDGASELKTFRRSRLSTFRPRWKTGFFFQDDHVKAAVLDRIQHLLAQPDNPALWNLAESIRAMLTIAPTERPSSSRVHLYLMHACTVALFFECRWSMSDFVTEVERHDIIQPSMLGNLELLRLKSWGEVLGLYTMDPEPLHLMERPGSNNRARTTAILNVQATLVRLKERFHDSITRLRNLDRAGDDKQSLATLENELSTYTMEQISSLFDSLPRSLKKKADHRFRECMGSDVVSSSHSYSSLSLAIRSPEVSHTQLDIPEVLEFEDTAPRIREGKRHIETQSMVTTKSETPEEHASNHSSLRSNWYVWDHDINVAIPATLFPRSDEENDRERPHRPSVLEAIGFNNAECPRNSSIEIPADELFSITKGFTIL</sequence>
<dbReference type="SMART" id="SM00220">
    <property type="entry name" value="S_TKc"/>
    <property type="match status" value="1"/>
</dbReference>
<evidence type="ECO:0000259" key="1">
    <source>
        <dbReference type="PROSITE" id="PS50011"/>
    </source>
</evidence>
<organism evidence="2 3">
    <name type="scientific">Lophiotrema nucula</name>
    <dbReference type="NCBI Taxonomy" id="690887"/>
    <lineage>
        <taxon>Eukaryota</taxon>
        <taxon>Fungi</taxon>
        <taxon>Dikarya</taxon>
        <taxon>Ascomycota</taxon>
        <taxon>Pezizomycotina</taxon>
        <taxon>Dothideomycetes</taxon>
        <taxon>Pleosporomycetidae</taxon>
        <taxon>Pleosporales</taxon>
        <taxon>Lophiotremataceae</taxon>
        <taxon>Lophiotrema</taxon>
    </lineage>
</organism>